<reference evidence="1" key="1">
    <citation type="journal article" date="2014" name="Front. Microbiol.">
        <title>High frequency of phylogenetically diverse reductive dehalogenase-homologous genes in deep subseafloor sedimentary metagenomes.</title>
        <authorList>
            <person name="Kawai M."/>
            <person name="Futagami T."/>
            <person name="Toyoda A."/>
            <person name="Takaki Y."/>
            <person name="Nishi S."/>
            <person name="Hori S."/>
            <person name="Arai W."/>
            <person name="Tsubouchi T."/>
            <person name="Morono Y."/>
            <person name="Uchiyama I."/>
            <person name="Ito T."/>
            <person name="Fujiyama A."/>
            <person name="Inagaki F."/>
            <person name="Takami H."/>
        </authorList>
    </citation>
    <scope>NUCLEOTIDE SEQUENCE</scope>
    <source>
        <strain evidence="1">Expedition CK06-06</strain>
    </source>
</reference>
<accession>X1VWE8</accession>
<comment type="caution">
    <text evidence="1">The sequence shown here is derived from an EMBL/GenBank/DDBJ whole genome shotgun (WGS) entry which is preliminary data.</text>
</comment>
<dbReference type="PANTHER" id="PTHR37822">
    <property type="entry name" value="SPORE PHOTOPRODUCT LYASE-RELATED"/>
    <property type="match status" value="1"/>
</dbReference>
<dbReference type="Gene3D" id="3.80.30.30">
    <property type="match status" value="1"/>
</dbReference>
<dbReference type="GO" id="GO:1904047">
    <property type="term" value="F:S-adenosyl-L-methionine binding"/>
    <property type="evidence" value="ECO:0007669"/>
    <property type="project" value="TreeGrafter"/>
</dbReference>
<organism evidence="1">
    <name type="scientific">marine sediment metagenome</name>
    <dbReference type="NCBI Taxonomy" id="412755"/>
    <lineage>
        <taxon>unclassified sequences</taxon>
        <taxon>metagenomes</taxon>
        <taxon>ecological metagenomes</taxon>
    </lineage>
</organism>
<protein>
    <submittedName>
        <fullName evidence="1">Uncharacterized protein</fullName>
    </submittedName>
</protein>
<dbReference type="GO" id="GO:0051539">
    <property type="term" value="F:4 iron, 4 sulfur cluster binding"/>
    <property type="evidence" value="ECO:0007669"/>
    <property type="project" value="TreeGrafter"/>
</dbReference>
<dbReference type="InterPro" id="IPR049539">
    <property type="entry name" value="SPL"/>
</dbReference>
<gene>
    <name evidence="1" type="ORF">S12H4_61794</name>
</gene>
<sequence>IEGILKIKEHQNTILSWSVNSIYAAQKEERYAPKIDARIDAAFRVQESGYKLAFHFDPIIIHENWETEYRKTIDLIFKKVNPENIVYISMGTLRFIPEMKHLME</sequence>
<feature type="non-terminal residue" evidence="1">
    <location>
        <position position="1"/>
    </location>
</feature>
<dbReference type="AlphaFoldDB" id="X1VWE8"/>
<name>X1VWE8_9ZZZZ</name>
<dbReference type="EMBL" id="BARW01041157">
    <property type="protein sequence ID" value="GAJ22816.1"/>
    <property type="molecule type" value="Genomic_DNA"/>
</dbReference>
<dbReference type="GO" id="GO:0042601">
    <property type="term" value="C:endospore-forming forespore"/>
    <property type="evidence" value="ECO:0007669"/>
    <property type="project" value="TreeGrafter"/>
</dbReference>
<dbReference type="Pfam" id="PF20903">
    <property type="entry name" value="SPL"/>
    <property type="match status" value="1"/>
</dbReference>
<dbReference type="GO" id="GO:0003913">
    <property type="term" value="F:DNA photolyase activity"/>
    <property type="evidence" value="ECO:0007669"/>
    <property type="project" value="TreeGrafter"/>
</dbReference>
<feature type="non-terminal residue" evidence="1">
    <location>
        <position position="104"/>
    </location>
</feature>
<dbReference type="PANTHER" id="PTHR37822:SF2">
    <property type="entry name" value="SPORE PHOTOPRODUCT LYASE"/>
    <property type="match status" value="1"/>
</dbReference>
<evidence type="ECO:0000313" key="1">
    <source>
        <dbReference type="EMBL" id="GAJ22816.1"/>
    </source>
</evidence>
<proteinExistence type="predicted"/>